<dbReference type="InterPro" id="IPR039420">
    <property type="entry name" value="WalR-like"/>
</dbReference>
<dbReference type="PROSITE" id="PS00622">
    <property type="entry name" value="HTH_LUXR_1"/>
    <property type="match status" value="1"/>
</dbReference>
<comment type="caution">
    <text evidence="8">The sequence shown here is derived from an EMBL/GenBank/DDBJ whole genome shotgun (WGS) entry which is preliminary data.</text>
</comment>
<evidence type="ECO:0000313" key="8">
    <source>
        <dbReference type="EMBL" id="NNV54197.1"/>
    </source>
</evidence>
<evidence type="ECO:0000256" key="3">
    <source>
        <dbReference type="ARBA" id="ARBA00023125"/>
    </source>
</evidence>
<sequence length="209" mass="22976">MNKTSVNILVVDDHSMVIEGMKAILSHIAKVTLVATACNAFEAIAALRNHPVDVAFLDINMPDISGIELCIKIKKDFPAVHVLALSTFKQRSYVSQMIANGASGYLLKSAGKEEIEEAIQAVVAGKMFFSIDINNTSPEPPADDEPPTLTRREKEILELIAEGMTNNEIAEKIFVSPYTVDTHRKNLLSKFEVNNTAMLIKKAAGYRML</sequence>
<dbReference type="InterPro" id="IPR016032">
    <property type="entry name" value="Sig_transdc_resp-reg_C-effctor"/>
</dbReference>
<dbReference type="Proteomes" id="UP000598971">
    <property type="component" value="Unassembled WGS sequence"/>
</dbReference>
<feature type="domain" description="Response regulatory" evidence="7">
    <location>
        <begin position="7"/>
        <end position="123"/>
    </location>
</feature>
<keyword evidence="1 5" id="KW-0597">Phosphoprotein</keyword>
<evidence type="ECO:0000259" key="6">
    <source>
        <dbReference type="PROSITE" id="PS50043"/>
    </source>
</evidence>
<evidence type="ECO:0000256" key="5">
    <source>
        <dbReference type="PROSITE-ProRule" id="PRU00169"/>
    </source>
</evidence>
<dbReference type="InterPro" id="IPR011006">
    <property type="entry name" value="CheY-like_superfamily"/>
</dbReference>
<dbReference type="Pfam" id="PF00196">
    <property type="entry name" value="GerE"/>
    <property type="match status" value="1"/>
</dbReference>
<organism evidence="8 9">
    <name type="scientific">Limnovirga soli</name>
    <dbReference type="NCBI Taxonomy" id="2656915"/>
    <lineage>
        <taxon>Bacteria</taxon>
        <taxon>Pseudomonadati</taxon>
        <taxon>Bacteroidota</taxon>
        <taxon>Chitinophagia</taxon>
        <taxon>Chitinophagales</taxon>
        <taxon>Chitinophagaceae</taxon>
        <taxon>Limnovirga</taxon>
    </lineage>
</organism>
<dbReference type="AlphaFoldDB" id="A0A8J8JQ06"/>
<keyword evidence="2" id="KW-0805">Transcription regulation</keyword>
<dbReference type="PROSITE" id="PS50043">
    <property type="entry name" value="HTH_LUXR_2"/>
    <property type="match status" value="1"/>
</dbReference>
<evidence type="ECO:0000256" key="4">
    <source>
        <dbReference type="ARBA" id="ARBA00023163"/>
    </source>
</evidence>
<dbReference type="RefSeq" id="WP_171606127.1">
    <property type="nucleotide sequence ID" value="NZ_WHPF01000002.1"/>
</dbReference>
<dbReference type="Pfam" id="PF00072">
    <property type="entry name" value="Response_reg"/>
    <property type="match status" value="1"/>
</dbReference>
<gene>
    <name evidence="8" type="ORF">GD597_01910</name>
</gene>
<dbReference type="SMART" id="SM00448">
    <property type="entry name" value="REC"/>
    <property type="match status" value="1"/>
</dbReference>
<dbReference type="GO" id="GO:0000160">
    <property type="term" value="P:phosphorelay signal transduction system"/>
    <property type="evidence" value="ECO:0007669"/>
    <property type="project" value="InterPro"/>
</dbReference>
<reference evidence="8" key="1">
    <citation type="submission" date="2019-10" db="EMBL/GenBank/DDBJ databases">
        <title>Draft genome sequence of Panacibacter sp. KCS-6.</title>
        <authorList>
            <person name="Yim K.J."/>
        </authorList>
    </citation>
    <scope>NUCLEOTIDE SEQUENCE</scope>
    <source>
        <strain evidence="8">KCS-6</strain>
    </source>
</reference>
<dbReference type="SUPFAM" id="SSF46894">
    <property type="entry name" value="C-terminal effector domain of the bipartite response regulators"/>
    <property type="match status" value="1"/>
</dbReference>
<name>A0A8J8JQ06_9BACT</name>
<dbReference type="PANTHER" id="PTHR43214">
    <property type="entry name" value="TWO-COMPONENT RESPONSE REGULATOR"/>
    <property type="match status" value="1"/>
</dbReference>
<dbReference type="GO" id="GO:0003677">
    <property type="term" value="F:DNA binding"/>
    <property type="evidence" value="ECO:0007669"/>
    <property type="project" value="UniProtKB-KW"/>
</dbReference>
<evidence type="ECO:0000313" key="9">
    <source>
        <dbReference type="Proteomes" id="UP000598971"/>
    </source>
</evidence>
<feature type="modified residue" description="4-aspartylphosphate" evidence="5">
    <location>
        <position position="58"/>
    </location>
</feature>
<dbReference type="PRINTS" id="PR00038">
    <property type="entry name" value="HTHLUXR"/>
</dbReference>
<keyword evidence="9" id="KW-1185">Reference proteome</keyword>
<evidence type="ECO:0000256" key="1">
    <source>
        <dbReference type="ARBA" id="ARBA00022553"/>
    </source>
</evidence>
<keyword evidence="4" id="KW-0804">Transcription</keyword>
<protein>
    <submittedName>
        <fullName evidence="8">Response regulator</fullName>
    </submittedName>
</protein>
<proteinExistence type="predicted"/>
<dbReference type="EMBL" id="WHPF01000002">
    <property type="protein sequence ID" value="NNV54197.1"/>
    <property type="molecule type" value="Genomic_DNA"/>
</dbReference>
<dbReference type="PROSITE" id="PS50110">
    <property type="entry name" value="RESPONSE_REGULATORY"/>
    <property type="match status" value="1"/>
</dbReference>
<dbReference type="Gene3D" id="3.40.50.2300">
    <property type="match status" value="1"/>
</dbReference>
<accession>A0A8J8JQ06</accession>
<dbReference type="InterPro" id="IPR000792">
    <property type="entry name" value="Tscrpt_reg_LuxR_C"/>
</dbReference>
<dbReference type="PANTHER" id="PTHR43214:SF41">
    <property type="entry name" value="NITRATE_NITRITE RESPONSE REGULATOR PROTEIN NARP"/>
    <property type="match status" value="1"/>
</dbReference>
<dbReference type="InterPro" id="IPR058245">
    <property type="entry name" value="NreC/VraR/RcsB-like_REC"/>
</dbReference>
<keyword evidence="3" id="KW-0238">DNA-binding</keyword>
<dbReference type="SMART" id="SM00421">
    <property type="entry name" value="HTH_LUXR"/>
    <property type="match status" value="1"/>
</dbReference>
<dbReference type="SUPFAM" id="SSF52172">
    <property type="entry name" value="CheY-like"/>
    <property type="match status" value="1"/>
</dbReference>
<evidence type="ECO:0000259" key="7">
    <source>
        <dbReference type="PROSITE" id="PS50110"/>
    </source>
</evidence>
<dbReference type="InterPro" id="IPR001789">
    <property type="entry name" value="Sig_transdc_resp-reg_receiver"/>
</dbReference>
<dbReference type="CDD" id="cd06170">
    <property type="entry name" value="LuxR_C_like"/>
    <property type="match status" value="1"/>
</dbReference>
<dbReference type="CDD" id="cd17535">
    <property type="entry name" value="REC_NarL-like"/>
    <property type="match status" value="1"/>
</dbReference>
<feature type="domain" description="HTH luxR-type" evidence="6">
    <location>
        <begin position="142"/>
        <end position="207"/>
    </location>
</feature>
<evidence type="ECO:0000256" key="2">
    <source>
        <dbReference type="ARBA" id="ARBA00023015"/>
    </source>
</evidence>
<dbReference type="GO" id="GO:0006355">
    <property type="term" value="P:regulation of DNA-templated transcription"/>
    <property type="evidence" value="ECO:0007669"/>
    <property type="project" value="InterPro"/>
</dbReference>